<feature type="transmembrane region" description="Helical" evidence="1">
    <location>
        <begin position="77"/>
        <end position="98"/>
    </location>
</feature>
<keyword evidence="1" id="KW-1133">Transmembrane helix</keyword>
<organism evidence="2">
    <name type="scientific">Schistosoma japonicum</name>
    <name type="common">Blood fluke</name>
    <dbReference type="NCBI Taxonomy" id="6182"/>
    <lineage>
        <taxon>Eukaryota</taxon>
        <taxon>Metazoa</taxon>
        <taxon>Spiralia</taxon>
        <taxon>Lophotrochozoa</taxon>
        <taxon>Platyhelminthes</taxon>
        <taxon>Trematoda</taxon>
        <taxon>Digenea</taxon>
        <taxon>Strigeidida</taxon>
        <taxon>Schistosomatoidea</taxon>
        <taxon>Schistosomatidae</taxon>
        <taxon>Schistosoma</taxon>
    </lineage>
</organism>
<accession>Q5C0I1</accession>
<dbReference type="AlphaFoldDB" id="Q5C0I1"/>
<keyword evidence="1" id="KW-0472">Membrane</keyword>
<protein>
    <submittedName>
        <fullName evidence="2">SJCHGC08521 protein</fullName>
    </submittedName>
</protein>
<evidence type="ECO:0000313" key="2">
    <source>
        <dbReference type="EMBL" id="AAX26844.2"/>
    </source>
</evidence>
<proteinExistence type="evidence at transcript level"/>
<dbReference type="EMBL" id="AY810955">
    <property type="protein sequence ID" value="AAX26844.2"/>
    <property type="molecule type" value="mRNA"/>
</dbReference>
<name>Q5C0I1_SCHJA</name>
<feature type="non-terminal residue" evidence="2">
    <location>
        <position position="1"/>
    </location>
</feature>
<reference evidence="2" key="1">
    <citation type="journal article" date="2006" name="PLoS Pathog.">
        <title>New perspectives on host-parasite interplay by comparative transcriptomic and proteomic analyses of Schistosoma japonicum.</title>
        <authorList>
            <person name="Liu F."/>
            <person name="Lu J."/>
            <person name="Hu W."/>
            <person name="Wang S.Y."/>
            <person name="Cui S.J."/>
            <person name="Chi M."/>
            <person name="Yan Q."/>
            <person name="Wang X.R."/>
            <person name="Song H.D."/>
            <person name="Xu X.N."/>
            <person name="Wang J.J."/>
            <person name="Zhang X.L."/>
            <person name="Zhang X."/>
            <person name="Wang Z.Q."/>
            <person name="Xue C.L."/>
            <person name="Brindley P.J."/>
            <person name="McManus D.P."/>
            <person name="Yang P.Y."/>
            <person name="Feng Z."/>
            <person name="Chen Z."/>
            <person name="Han Z.G."/>
        </authorList>
    </citation>
    <scope>NUCLEOTIDE SEQUENCE</scope>
</reference>
<keyword evidence="1" id="KW-0812">Transmembrane</keyword>
<dbReference type="Gene3D" id="2.10.25.10">
    <property type="entry name" value="Laminin"/>
    <property type="match status" value="1"/>
</dbReference>
<evidence type="ECO:0000256" key="1">
    <source>
        <dbReference type="SAM" id="Phobius"/>
    </source>
</evidence>
<sequence length="135" mass="15977">HESSCIEFKNLHLIEMAEKFCRTYCFNDGECTSCLIQEPLHLTKCLGCICPREWTGDRCEKRIKFLPIHVKHKYQEIPIGIMIGVFITCIVLLIIFVLTKYEVFRNIWIKSKMYIARCKSKNTSVTFRYDIYPNN</sequence>